<feature type="transmembrane region" description="Helical" evidence="1">
    <location>
        <begin position="34"/>
        <end position="53"/>
    </location>
</feature>
<evidence type="ECO:0000313" key="2">
    <source>
        <dbReference type="EMBL" id="GLR67886.1"/>
    </source>
</evidence>
<keyword evidence="1" id="KW-1133">Transmembrane helix</keyword>
<name>A0ABQ6A7N5_9PROT</name>
<evidence type="ECO:0008006" key="4">
    <source>
        <dbReference type="Google" id="ProtNLM"/>
    </source>
</evidence>
<evidence type="ECO:0000313" key="3">
    <source>
        <dbReference type="Proteomes" id="UP001156641"/>
    </source>
</evidence>
<accession>A0ABQ6A7N5</accession>
<dbReference type="RefSeq" id="WP_284258677.1">
    <property type="nucleotide sequence ID" value="NZ_BSOS01000073.1"/>
</dbReference>
<organism evidence="2 3">
    <name type="scientific">Acidocella aquatica</name>
    <dbReference type="NCBI Taxonomy" id="1922313"/>
    <lineage>
        <taxon>Bacteria</taxon>
        <taxon>Pseudomonadati</taxon>
        <taxon>Pseudomonadota</taxon>
        <taxon>Alphaproteobacteria</taxon>
        <taxon>Acetobacterales</taxon>
        <taxon>Acidocellaceae</taxon>
        <taxon>Acidocella</taxon>
    </lineage>
</organism>
<feature type="transmembrane region" description="Helical" evidence="1">
    <location>
        <begin position="6"/>
        <end position="22"/>
    </location>
</feature>
<dbReference type="InterPro" id="IPR017581">
    <property type="entry name" value="AtpR-like"/>
</dbReference>
<keyword evidence="3" id="KW-1185">Reference proteome</keyword>
<dbReference type="Pfam" id="PF12966">
    <property type="entry name" value="AtpR"/>
    <property type="match status" value="1"/>
</dbReference>
<comment type="caution">
    <text evidence="2">The sequence shown here is derived from an EMBL/GenBank/DDBJ whole genome shotgun (WGS) entry which is preliminary data.</text>
</comment>
<keyword evidence="1" id="KW-0472">Membrane</keyword>
<sequence length="84" mass="8529">MSAALYLAAGFCAGLGYFYAVWRSALLFAQGGAVAAAGLTLARLALLGGLLALASRHGALALLLTALGVLAARPLVLRRYRVAA</sequence>
<protein>
    <recommendedName>
        <fullName evidence="4">F1/F0 ATPase, subunit 2</fullName>
    </recommendedName>
</protein>
<proteinExistence type="predicted"/>
<gene>
    <name evidence="2" type="ORF">GCM10010909_25670</name>
</gene>
<feature type="transmembrane region" description="Helical" evidence="1">
    <location>
        <begin position="59"/>
        <end position="76"/>
    </location>
</feature>
<evidence type="ECO:0000256" key="1">
    <source>
        <dbReference type="SAM" id="Phobius"/>
    </source>
</evidence>
<dbReference type="EMBL" id="BSOS01000073">
    <property type="protein sequence ID" value="GLR67886.1"/>
    <property type="molecule type" value="Genomic_DNA"/>
</dbReference>
<reference evidence="3" key="1">
    <citation type="journal article" date="2019" name="Int. J. Syst. Evol. Microbiol.">
        <title>The Global Catalogue of Microorganisms (GCM) 10K type strain sequencing project: providing services to taxonomists for standard genome sequencing and annotation.</title>
        <authorList>
            <consortium name="The Broad Institute Genomics Platform"/>
            <consortium name="The Broad Institute Genome Sequencing Center for Infectious Disease"/>
            <person name="Wu L."/>
            <person name="Ma J."/>
        </authorList>
    </citation>
    <scope>NUCLEOTIDE SEQUENCE [LARGE SCALE GENOMIC DNA]</scope>
    <source>
        <strain evidence="3">NBRC 112502</strain>
    </source>
</reference>
<dbReference type="Proteomes" id="UP001156641">
    <property type="component" value="Unassembled WGS sequence"/>
</dbReference>
<keyword evidence="1" id="KW-0812">Transmembrane</keyword>